<dbReference type="AlphaFoldDB" id="A0A7J6S1S5"/>
<evidence type="ECO:0000313" key="2">
    <source>
        <dbReference type="Proteomes" id="UP000553632"/>
    </source>
</evidence>
<proteinExistence type="predicted"/>
<reference evidence="1 2" key="1">
    <citation type="submission" date="2020-04" db="EMBL/GenBank/DDBJ databases">
        <title>Perkinsus olseni comparative genomics.</title>
        <authorList>
            <person name="Bogema D.R."/>
        </authorList>
    </citation>
    <scope>NUCLEOTIDE SEQUENCE [LARGE SCALE GENOMIC DNA]</scope>
    <source>
        <strain evidence="1 2">ATCC PRA-207</strain>
    </source>
</reference>
<evidence type="ECO:0000313" key="1">
    <source>
        <dbReference type="EMBL" id="KAF4726691.1"/>
    </source>
</evidence>
<accession>A0A7J6S1S5</accession>
<comment type="caution">
    <text evidence="1">The sequence shown here is derived from an EMBL/GenBank/DDBJ whole genome shotgun (WGS) entry which is preliminary data.</text>
</comment>
<dbReference type="Proteomes" id="UP000553632">
    <property type="component" value="Unassembled WGS sequence"/>
</dbReference>
<gene>
    <name evidence="1" type="ORF">FOZ63_011884</name>
</gene>
<organism evidence="1 2">
    <name type="scientific">Perkinsus olseni</name>
    <name type="common">Perkinsus atlanticus</name>
    <dbReference type="NCBI Taxonomy" id="32597"/>
    <lineage>
        <taxon>Eukaryota</taxon>
        <taxon>Sar</taxon>
        <taxon>Alveolata</taxon>
        <taxon>Perkinsozoa</taxon>
        <taxon>Perkinsea</taxon>
        <taxon>Perkinsida</taxon>
        <taxon>Perkinsidae</taxon>
        <taxon>Perkinsus</taxon>
    </lineage>
</organism>
<feature type="non-terminal residue" evidence="1">
    <location>
        <position position="113"/>
    </location>
</feature>
<keyword evidence="2" id="KW-1185">Reference proteome</keyword>
<protein>
    <submittedName>
        <fullName evidence="1">Uncharacterized protein</fullName>
    </submittedName>
</protein>
<sequence>VEVSAWATSENTPDGRAAVGRAASRLIDAARLIAVKESGDFSLWTDVATPSEHDPLVAEVYDQIKDMTVREAILFVKKLQVERIREAHTKLVEEIGPMVNDKVERTKAGVGKR</sequence>
<dbReference type="EMBL" id="JABANO010021509">
    <property type="protein sequence ID" value="KAF4726691.1"/>
    <property type="molecule type" value="Genomic_DNA"/>
</dbReference>
<name>A0A7J6S1S5_PEROL</name>